<dbReference type="RefSeq" id="WP_101647751.1">
    <property type="nucleotide sequence ID" value="NZ_PGVE01000041.1"/>
</dbReference>
<name>A0A2N5HIG4_9BACI</name>
<dbReference type="OrthoDB" id="8854905at2"/>
<protein>
    <recommendedName>
        <fullName evidence="1">DUF7164 domain-containing protein</fullName>
    </recommendedName>
</protein>
<dbReference type="AlphaFoldDB" id="A0A2N5HIG4"/>
<evidence type="ECO:0000259" key="1">
    <source>
        <dbReference type="Pfam" id="PF23741"/>
    </source>
</evidence>
<accession>A0A2N5HIG4</accession>
<comment type="caution">
    <text evidence="2">The sequence shown here is derived from an EMBL/GenBank/DDBJ whole genome shotgun (WGS) entry which is preliminary data.</text>
</comment>
<dbReference type="EMBL" id="PGVE01000041">
    <property type="protein sequence ID" value="PLS05311.1"/>
    <property type="molecule type" value="Genomic_DNA"/>
</dbReference>
<keyword evidence="3" id="KW-1185">Reference proteome</keyword>
<evidence type="ECO:0000313" key="3">
    <source>
        <dbReference type="Proteomes" id="UP000234950"/>
    </source>
</evidence>
<proteinExistence type="predicted"/>
<reference evidence="2 3" key="1">
    <citation type="submission" date="2017-11" db="EMBL/GenBank/DDBJ databases">
        <title>Comparitive Functional Genomics of Dry Heat Resistant strains isolated from the Viking Spacecraft.</title>
        <authorList>
            <person name="Seuylemezian A."/>
            <person name="Cooper K."/>
            <person name="Vaishampayan P."/>
        </authorList>
    </citation>
    <scope>NUCLEOTIDE SEQUENCE [LARGE SCALE GENOMIC DNA]</scope>
    <source>
        <strain evidence="2 3">V32-6</strain>
    </source>
</reference>
<dbReference type="Pfam" id="PF23741">
    <property type="entry name" value="DUF7164"/>
    <property type="match status" value="1"/>
</dbReference>
<evidence type="ECO:0000313" key="2">
    <source>
        <dbReference type="EMBL" id="PLS05311.1"/>
    </source>
</evidence>
<organism evidence="2 3">
    <name type="scientific">Neobacillus cucumis</name>
    <dbReference type="NCBI Taxonomy" id="1740721"/>
    <lineage>
        <taxon>Bacteria</taxon>
        <taxon>Bacillati</taxon>
        <taxon>Bacillota</taxon>
        <taxon>Bacilli</taxon>
        <taxon>Bacillales</taxon>
        <taxon>Bacillaceae</taxon>
        <taxon>Neobacillus</taxon>
    </lineage>
</organism>
<gene>
    <name evidence="2" type="ORF">CVD27_09940</name>
</gene>
<dbReference type="InterPro" id="IPR055588">
    <property type="entry name" value="DUF7164"/>
</dbReference>
<feature type="domain" description="DUF7164" evidence="1">
    <location>
        <begin position="2"/>
        <end position="259"/>
    </location>
</feature>
<sequence>MKRAVVVFLENKRPLLLQFSWLYTSLKYIKSKDTDLVVFGTDDALEKVPDDCIKIPCPIATEPPEFVKYFRINSNYYYTKPEVSILNQYDYIFKTDADTFLTPAWNSFYPEQYTTGKGGYVNSMEVRQHLKRITELHGLKHQGIHNIGATHYGKPEDVIKVSQTAVEIAKYLLTVEFKDDPGKWPGWYGGVANMYSNEIAVNGHIESFTIDRLNIDFPSTSPETTDRHVHIHCYHTNHIFSKFAMEKGKYNDINPNDLDLNIVRDYCLFIALKAQKEFNI</sequence>
<dbReference type="Proteomes" id="UP000234950">
    <property type="component" value="Unassembled WGS sequence"/>
</dbReference>